<comment type="caution">
    <text evidence="2">The sequence shown here is derived from an EMBL/GenBank/DDBJ whole genome shotgun (WGS) entry which is preliminary data.</text>
</comment>
<reference evidence="2" key="1">
    <citation type="submission" date="2019-10" db="EMBL/GenBank/DDBJ databases">
        <title>Metagenomic sequencing of thiosulfate-disproportionating enrichment culture.</title>
        <authorList>
            <person name="Umezawa K."/>
            <person name="Kojima H."/>
            <person name="Fukui M."/>
        </authorList>
    </citation>
    <scope>NUCLEOTIDE SEQUENCE</scope>
    <source>
        <strain evidence="2">45J</strain>
    </source>
</reference>
<feature type="domain" description="DUF5618" evidence="1">
    <location>
        <begin position="2"/>
        <end position="86"/>
    </location>
</feature>
<evidence type="ECO:0000259" key="1">
    <source>
        <dbReference type="Pfam" id="PF18498"/>
    </source>
</evidence>
<sequence length="88" mass="10229">MAYLGVLKAIEEHLLKKGLTKKELPKKVEEYRNALQKYVSVHNGKLLKEFDDLYDELHIAGYYRGLLHRVDIVKGALKSAEEFIEELK</sequence>
<organism evidence="2">
    <name type="scientific">hot springs metagenome</name>
    <dbReference type="NCBI Taxonomy" id="433727"/>
    <lineage>
        <taxon>unclassified sequences</taxon>
        <taxon>metagenomes</taxon>
        <taxon>ecological metagenomes</taxon>
    </lineage>
</organism>
<dbReference type="Pfam" id="PF18498">
    <property type="entry name" value="DUF5618"/>
    <property type="match status" value="1"/>
</dbReference>
<gene>
    <name evidence="2" type="ORF">A45J_0238</name>
</gene>
<proteinExistence type="predicted"/>
<accession>A0A5J4KZP1</accession>
<dbReference type="AlphaFoldDB" id="A0A5J4KZP1"/>
<dbReference type="EMBL" id="BLAB01000001">
    <property type="protein sequence ID" value="GER92522.1"/>
    <property type="molecule type" value="Genomic_DNA"/>
</dbReference>
<evidence type="ECO:0000313" key="2">
    <source>
        <dbReference type="EMBL" id="GER92522.1"/>
    </source>
</evidence>
<dbReference type="Gene3D" id="1.20.120.330">
    <property type="entry name" value="Nucleotidyltransferases domain 2"/>
    <property type="match status" value="1"/>
</dbReference>
<protein>
    <recommendedName>
        <fullName evidence="1">DUF5618 domain-containing protein</fullName>
    </recommendedName>
</protein>
<dbReference type="InterPro" id="IPR040988">
    <property type="entry name" value="DUF5618"/>
</dbReference>
<name>A0A5J4KZP1_9ZZZZ</name>